<dbReference type="InterPro" id="IPR015424">
    <property type="entry name" value="PyrdxlP-dep_Trfase"/>
</dbReference>
<dbReference type="GO" id="GO:0030170">
    <property type="term" value="F:pyridoxal phosphate binding"/>
    <property type="evidence" value="ECO:0007669"/>
    <property type="project" value="UniProtKB-UniRule"/>
</dbReference>
<comment type="function">
    <text evidence="9">Catalyzes the transfer of the alpha-amino group from S-adenosyl-L-methionine (SAM) to 7-keto-8-aminopelargonic acid (KAPA) to form 7,8-diaminopelargonic acid (DAPA). It is the only aminotransferase known to utilize SAM as an amino donor.</text>
</comment>
<dbReference type="HAMAP" id="MF_00834">
    <property type="entry name" value="BioA"/>
    <property type="match status" value="1"/>
</dbReference>
<keyword evidence="6 9" id="KW-0093">Biotin biosynthesis</keyword>
<evidence type="ECO:0000256" key="4">
    <source>
        <dbReference type="ARBA" id="ARBA00022679"/>
    </source>
</evidence>
<comment type="similarity">
    <text evidence="9">Belongs to the class-III pyridoxal-phosphate-dependent aminotransferase family. BioA subfamily.</text>
</comment>
<dbReference type="SUPFAM" id="SSF53383">
    <property type="entry name" value="PLP-dependent transferases"/>
    <property type="match status" value="1"/>
</dbReference>
<comment type="catalytic activity">
    <reaction evidence="8 9">
        <text>(8S)-8-amino-7-oxononanoate + S-adenosyl-L-methionine = S-adenosyl-4-methylsulfanyl-2-oxobutanoate + (7R,8S)-7,8-diammoniononanoate</text>
        <dbReference type="Rhea" id="RHEA:16861"/>
        <dbReference type="ChEBI" id="CHEBI:16490"/>
        <dbReference type="ChEBI" id="CHEBI:59789"/>
        <dbReference type="ChEBI" id="CHEBI:149468"/>
        <dbReference type="ChEBI" id="CHEBI:149469"/>
        <dbReference type="EC" id="2.6.1.62"/>
    </reaction>
</comment>
<dbReference type="GO" id="GO:0005737">
    <property type="term" value="C:cytoplasm"/>
    <property type="evidence" value="ECO:0007669"/>
    <property type="project" value="UniProtKB-SubCell"/>
</dbReference>
<keyword evidence="4 9" id="KW-0808">Transferase</keyword>
<sequence length="424" mass="46667">MSVSPCDIEFDRRHIWHPYTSMTQPLPCYPVVSASGVELQLDDGRLLVDGMSSWWAAIHGYNHPQLNQAAVQQLEKMSHVMFGGITHPAAIELCRKLVAMTPEALQCVFLADSGSVAVEVALKMALQYWQARGERRQRILTLRHGYHGDTFGAMSVCDPDNSMHSLYQGYLATHLFATAPQCRFDQPWDEQDIVPFAELLEQHAGEIAAVILEPVVQGAGGMRIYHPTYLQRVRELCDRYQILLIADEIATGFGRTGKLFACKHADVVPDILCLGKALTGGYMTLSATLTTRHIAETISNGAAGCFMHGPTFMGNPLACAVACASLTLLEENSWQHQVAAIETQLKQQLLPLVASPKVADVRVLGAIGVVEMHQPVDVALLQRGFVERGVWIRPFGKLIYLMPPYIITPEQLTRLTAAIAAAVE</sequence>
<dbReference type="NCBIfam" id="NF004624">
    <property type="entry name" value="PRK05964.1"/>
    <property type="match status" value="1"/>
</dbReference>
<evidence type="ECO:0000256" key="3">
    <source>
        <dbReference type="ARBA" id="ARBA00022576"/>
    </source>
</evidence>
<evidence type="ECO:0000256" key="6">
    <source>
        <dbReference type="ARBA" id="ARBA00022756"/>
    </source>
</evidence>
<protein>
    <recommendedName>
        <fullName evidence="9">Adenosylmethionine-8-amino-7-oxononanoate aminotransferase</fullName>
        <ecNumber evidence="9">2.6.1.62</ecNumber>
    </recommendedName>
    <alternativeName>
        <fullName evidence="9">7,8-diamino-pelargonic acid aminotransferase</fullName>
        <shortName evidence="9">DAPA AT</shortName>
        <shortName evidence="9">DAPA aminotransferase</shortName>
    </alternativeName>
    <alternativeName>
        <fullName evidence="9">7,8-diaminononanoate synthase</fullName>
        <shortName evidence="9">DANS</shortName>
    </alternativeName>
    <alternativeName>
        <fullName evidence="9">Diaminopelargonic acid synthase</fullName>
    </alternativeName>
</protein>
<comment type="pathway">
    <text evidence="2 9">Cofactor biosynthesis; biotin biosynthesis; 7,8-diaminononanoate from 8-amino-7-oxononanoate (SAM route): step 1/1.</text>
</comment>
<comment type="subunit">
    <text evidence="9">Homodimer.</text>
</comment>
<keyword evidence="7 9" id="KW-0663">Pyridoxal phosphate</keyword>
<dbReference type="Gene3D" id="3.40.640.10">
    <property type="entry name" value="Type I PLP-dependent aspartate aminotransferase-like (Major domain)"/>
    <property type="match status" value="1"/>
</dbReference>
<dbReference type="PROSITE" id="PS00600">
    <property type="entry name" value="AA_TRANSFER_CLASS_3"/>
    <property type="match status" value="1"/>
</dbReference>
<organism evidence="10">
    <name type="scientific">Serratia fonticola</name>
    <dbReference type="NCBI Taxonomy" id="47917"/>
    <lineage>
        <taxon>Bacteria</taxon>
        <taxon>Pseudomonadati</taxon>
        <taxon>Pseudomonadota</taxon>
        <taxon>Gammaproteobacteria</taxon>
        <taxon>Enterobacterales</taxon>
        <taxon>Yersiniaceae</taxon>
        <taxon>Serratia</taxon>
    </lineage>
</organism>
<dbReference type="InterPro" id="IPR005815">
    <property type="entry name" value="BioA"/>
</dbReference>
<dbReference type="GeneID" id="30321675"/>
<evidence type="ECO:0000256" key="8">
    <source>
        <dbReference type="ARBA" id="ARBA00048449"/>
    </source>
</evidence>
<dbReference type="PANTHER" id="PTHR42684">
    <property type="entry name" value="ADENOSYLMETHIONINE-8-AMINO-7-OXONONANOATE AMINOTRANSFERASE"/>
    <property type="match status" value="1"/>
</dbReference>
<feature type="binding site" evidence="9">
    <location>
        <begin position="310"/>
        <end position="311"/>
    </location>
    <ligand>
        <name>pyridoxal 5'-phosphate</name>
        <dbReference type="ChEBI" id="CHEBI:597326"/>
    </ligand>
</feature>
<evidence type="ECO:0000256" key="5">
    <source>
        <dbReference type="ARBA" id="ARBA00022691"/>
    </source>
</evidence>
<proteinExistence type="inferred from homology"/>
<dbReference type="InterPro" id="IPR049704">
    <property type="entry name" value="Aminotrans_3_PPA_site"/>
</dbReference>
<dbReference type="NCBIfam" id="TIGR00508">
    <property type="entry name" value="bioA"/>
    <property type="match status" value="1"/>
</dbReference>
<dbReference type="EMBL" id="CABEEZ010000126">
    <property type="protein sequence ID" value="VTR52234.1"/>
    <property type="molecule type" value="Genomic_DNA"/>
</dbReference>
<dbReference type="UniPathway" id="UPA00078">
    <property type="reaction ID" value="UER00160"/>
</dbReference>
<evidence type="ECO:0000256" key="7">
    <source>
        <dbReference type="ARBA" id="ARBA00022898"/>
    </source>
</evidence>
<evidence type="ECO:0000256" key="1">
    <source>
        <dbReference type="ARBA" id="ARBA00001933"/>
    </source>
</evidence>
<dbReference type="EC" id="2.6.1.62" evidence="9"/>
<dbReference type="GO" id="GO:0009102">
    <property type="term" value="P:biotin biosynthetic process"/>
    <property type="evidence" value="ECO:0007669"/>
    <property type="project" value="UniProtKB-UniRule"/>
</dbReference>
<evidence type="ECO:0000313" key="10">
    <source>
        <dbReference type="EMBL" id="VTR52234.1"/>
    </source>
</evidence>
<dbReference type="GO" id="GO:0004015">
    <property type="term" value="F:adenosylmethionine-8-amino-7-oxononanoate transaminase activity"/>
    <property type="evidence" value="ECO:0007669"/>
    <property type="project" value="UniProtKB-UniRule"/>
</dbReference>
<keyword evidence="5 9" id="KW-0949">S-adenosyl-L-methionine</keyword>
<dbReference type="Pfam" id="PF00202">
    <property type="entry name" value="Aminotran_3"/>
    <property type="match status" value="1"/>
</dbReference>
<dbReference type="Gene3D" id="3.90.1150.10">
    <property type="entry name" value="Aspartate Aminotransferase, domain 1"/>
    <property type="match status" value="1"/>
</dbReference>
<feature type="binding site" evidence="9">
    <location>
        <position position="393"/>
    </location>
    <ligand>
        <name>substrate</name>
    </ligand>
</feature>
<dbReference type="STRING" id="47917.AV650_11460"/>
<dbReference type="AlphaFoldDB" id="A0A0F7HCB0"/>
<evidence type="ECO:0000256" key="9">
    <source>
        <dbReference type="HAMAP-Rule" id="MF_00834"/>
    </source>
</evidence>
<feature type="binding site" evidence="9">
    <location>
        <position position="276"/>
    </location>
    <ligand>
        <name>substrate</name>
    </ligand>
</feature>
<name>A0A0F7HCB0_SERFO</name>
<dbReference type="PANTHER" id="PTHR42684:SF17">
    <property type="entry name" value="ADENOSYLMETHIONINE-8-AMINO-7-OXONONANOATE AMINOTRANSFERASE"/>
    <property type="match status" value="1"/>
</dbReference>
<comment type="subcellular location">
    <subcellularLocation>
        <location evidence="9">Cytoplasm</location>
    </subcellularLocation>
</comment>
<feature type="binding site" evidence="9">
    <location>
        <position position="247"/>
    </location>
    <ligand>
        <name>pyridoxal 5'-phosphate</name>
        <dbReference type="ChEBI" id="CHEBI:597326"/>
    </ligand>
</feature>
<keyword evidence="9" id="KW-0963">Cytoplasm</keyword>
<comment type="cofactor">
    <cofactor evidence="1 9">
        <name>pyridoxal 5'-phosphate</name>
        <dbReference type="ChEBI" id="CHEBI:597326"/>
    </cofactor>
</comment>
<feature type="site" description="Participates in the substrate recognition with KAPA and in a stacking interaction with the adenine ring of SAM" evidence="9">
    <location>
        <position position="19"/>
    </location>
</feature>
<dbReference type="KEGG" id="sfw:WN53_15990"/>
<feature type="binding site" evidence="9">
    <location>
        <position position="309"/>
    </location>
    <ligand>
        <name>substrate</name>
    </ligand>
</feature>
<dbReference type="FunFam" id="3.40.640.10:FF:000041">
    <property type="entry name" value="Adenosylmethionine-8-amino-7-oxononanoate aminotransferase"/>
    <property type="match status" value="1"/>
</dbReference>
<feature type="binding site" evidence="9">
    <location>
        <begin position="114"/>
        <end position="115"/>
    </location>
    <ligand>
        <name>pyridoxal 5'-phosphate</name>
        <dbReference type="ChEBI" id="CHEBI:597326"/>
    </ligand>
</feature>
<keyword evidence="3 9" id="KW-0032">Aminotransferase</keyword>
<dbReference type="NCBIfam" id="NF005940">
    <property type="entry name" value="PRK07986.1"/>
    <property type="match status" value="1"/>
</dbReference>
<feature type="binding site" evidence="9">
    <location>
        <position position="54"/>
    </location>
    <ligand>
        <name>substrate</name>
    </ligand>
</feature>
<dbReference type="CDD" id="cd00610">
    <property type="entry name" value="OAT_like"/>
    <property type="match status" value="1"/>
</dbReference>
<dbReference type="RefSeq" id="WP_024483118.1">
    <property type="nucleotide sequence ID" value="NZ_CAMKSK010000001.1"/>
</dbReference>
<dbReference type="InterPro" id="IPR005814">
    <property type="entry name" value="Aminotrans_3"/>
</dbReference>
<gene>
    <name evidence="9 10" type="primary">bioA</name>
    <name evidence="10" type="ORF">NCTC12965_06315</name>
</gene>
<reference evidence="10" key="1">
    <citation type="submission" date="2019-05" db="EMBL/GenBank/DDBJ databases">
        <authorList>
            <consortium name="Pathogen Informatics"/>
        </authorList>
    </citation>
    <scope>NUCLEOTIDE SEQUENCE [LARGE SCALE GENOMIC DNA]</scope>
    <source>
        <strain evidence="10">NCTC12965</strain>
    </source>
</reference>
<evidence type="ECO:0000256" key="2">
    <source>
        <dbReference type="ARBA" id="ARBA00005063"/>
    </source>
</evidence>
<accession>A0A0F7HCB0</accession>
<feature type="binding site" evidence="9">
    <location>
        <position position="146"/>
    </location>
    <ligand>
        <name>substrate</name>
    </ligand>
</feature>
<dbReference type="InterPro" id="IPR015421">
    <property type="entry name" value="PyrdxlP-dep_Trfase_major"/>
</dbReference>
<feature type="modified residue" description="N6-(pyridoxal phosphate)lysine" evidence="9">
    <location>
        <position position="276"/>
    </location>
</feature>
<dbReference type="InterPro" id="IPR015422">
    <property type="entry name" value="PyrdxlP-dep_Trfase_small"/>
</dbReference>